<protein>
    <submittedName>
        <fullName evidence="2">CoA-transferase family III domain-containing protein</fullName>
    </submittedName>
</protein>
<dbReference type="Proteomes" id="UP001174934">
    <property type="component" value="Unassembled WGS sequence"/>
</dbReference>
<proteinExistence type="inferred from homology"/>
<dbReference type="SUPFAM" id="SSF89796">
    <property type="entry name" value="CoA-transferase family III (CaiB/BaiF)"/>
    <property type="match status" value="2"/>
</dbReference>
<dbReference type="AlphaFoldDB" id="A0AA40C2H6"/>
<accession>A0AA40C2H6</accession>
<sequence length="581" mass="63914">MFYVSVVAGAYSVPSEAKALFENGILKNPLIEKDLPAGALEAARHISFEGSDSPSLPINWRFAESISSLKAYEATVLSALLQRKYGVGPVDIKINTDHAQLFIMSSLIWVLDPGGANLSPAIWHKPESRAAIEKHFPNWDKNDGLGGGPYKGATTNIYKTKDGKFFHTHNSMNPSIAIKFLELPTDVDHPTLEDAMPAVMAAVAARTADELQTLSDTHKEAGTICWTTDEYKASEHGRANAHVGLFEIEKHTSDTDKEQPPTWWPSTPLTSPARPLAGLKVVDLTRVIAGPAISRGLAELGASVMRIVAPHLPDLSALHPDLSHGKWNACLDLRKRVDREKLRALVLEADVFVQGYRPGVLDKYGFGEKDVIALGRERGRGIIYCAENSYGWHGPWQGRSGWQQISDANCGVSYEFGRAMGNDEPVTPVFPNSDYCTGIAGVIGIMTALLRRAEEGGSYSVKLSLNYYSQWLVNSCGVYPPDVWAELVRTSNLQFRHYHPMQYTLPKTIQAIHKTSAAKLFKPSFFAQYKVKVLGDVMMRIVAPVLQFPGGEVKPGYHIGVRTNGVDQPRWPDDLGVEVVE</sequence>
<dbReference type="InterPro" id="IPR052985">
    <property type="entry name" value="CoA-trans_III_biosynth/detox"/>
</dbReference>
<organism evidence="2 3">
    <name type="scientific">Bombardia bombarda</name>
    <dbReference type="NCBI Taxonomy" id="252184"/>
    <lineage>
        <taxon>Eukaryota</taxon>
        <taxon>Fungi</taxon>
        <taxon>Dikarya</taxon>
        <taxon>Ascomycota</taxon>
        <taxon>Pezizomycotina</taxon>
        <taxon>Sordariomycetes</taxon>
        <taxon>Sordariomycetidae</taxon>
        <taxon>Sordariales</taxon>
        <taxon>Lasiosphaeriaceae</taxon>
        <taxon>Bombardia</taxon>
    </lineage>
</organism>
<dbReference type="PANTHER" id="PTHR48229:SF2">
    <property type="entry name" value="CAIB_BAIF FAMILY PROTEIN"/>
    <property type="match status" value="1"/>
</dbReference>
<dbReference type="PANTHER" id="PTHR48229">
    <property type="entry name" value="CAIB/BAIF FAMILY ENZYME (AFU_ORTHOLOGUE AFUA_1G05360)-RELATED"/>
    <property type="match status" value="1"/>
</dbReference>
<dbReference type="InterPro" id="IPR003673">
    <property type="entry name" value="CoA-Trfase_fam_III"/>
</dbReference>
<reference evidence="2" key="1">
    <citation type="submission" date="2023-06" db="EMBL/GenBank/DDBJ databases">
        <title>Genome-scale phylogeny and comparative genomics of the fungal order Sordariales.</title>
        <authorList>
            <consortium name="Lawrence Berkeley National Laboratory"/>
            <person name="Hensen N."/>
            <person name="Bonometti L."/>
            <person name="Westerberg I."/>
            <person name="Brannstrom I.O."/>
            <person name="Guillou S."/>
            <person name="Cros-Aarteil S."/>
            <person name="Calhoun S."/>
            <person name="Haridas S."/>
            <person name="Kuo A."/>
            <person name="Mondo S."/>
            <person name="Pangilinan J."/>
            <person name="Riley R."/>
            <person name="LaButti K."/>
            <person name="Andreopoulos B."/>
            <person name="Lipzen A."/>
            <person name="Chen C."/>
            <person name="Yanf M."/>
            <person name="Daum C."/>
            <person name="Ng V."/>
            <person name="Clum A."/>
            <person name="Steindorff A."/>
            <person name="Ohm R."/>
            <person name="Martin F."/>
            <person name="Silar P."/>
            <person name="Natvig D."/>
            <person name="Lalanne C."/>
            <person name="Gautier V."/>
            <person name="Ament-velasquez S.L."/>
            <person name="Kruys A."/>
            <person name="Hutchinson M.I."/>
            <person name="Powell A.J."/>
            <person name="Barry K."/>
            <person name="Miller A.N."/>
            <person name="Grigoriev I.V."/>
            <person name="Debuchy R."/>
            <person name="Gladieux P."/>
            <person name="Thoren M.H."/>
            <person name="Johannesson H."/>
        </authorList>
    </citation>
    <scope>NUCLEOTIDE SEQUENCE</scope>
    <source>
        <strain evidence="2">SMH3391-2</strain>
    </source>
</reference>
<dbReference type="EMBL" id="JAULSR010000004">
    <property type="protein sequence ID" value="KAK0621953.1"/>
    <property type="molecule type" value="Genomic_DNA"/>
</dbReference>
<comment type="similarity">
    <text evidence="1">Belongs to the CoA-transferase III family.</text>
</comment>
<dbReference type="Gene3D" id="3.40.50.10540">
    <property type="entry name" value="Crotonobetainyl-coa:carnitine coa-transferase, domain 1"/>
    <property type="match status" value="1"/>
</dbReference>
<evidence type="ECO:0000313" key="2">
    <source>
        <dbReference type="EMBL" id="KAK0621953.1"/>
    </source>
</evidence>
<dbReference type="InterPro" id="IPR023606">
    <property type="entry name" value="CoA-Trfase_III_dom_1_sf"/>
</dbReference>
<evidence type="ECO:0000313" key="3">
    <source>
        <dbReference type="Proteomes" id="UP001174934"/>
    </source>
</evidence>
<evidence type="ECO:0000256" key="1">
    <source>
        <dbReference type="ARBA" id="ARBA00008383"/>
    </source>
</evidence>
<gene>
    <name evidence="2" type="ORF">B0T17DRAFT_608973</name>
</gene>
<keyword evidence="3" id="KW-1185">Reference proteome</keyword>
<name>A0AA40C2H6_9PEZI</name>
<dbReference type="Pfam" id="PF02515">
    <property type="entry name" value="CoA_transf_3"/>
    <property type="match status" value="1"/>
</dbReference>
<comment type="caution">
    <text evidence="2">The sequence shown here is derived from an EMBL/GenBank/DDBJ whole genome shotgun (WGS) entry which is preliminary data.</text>
</comment>
<dbReference type="GO" id="GO:0003824">
    <property type="term" value="F:catalytic activity"/>
    <property type="evidence" value="ECO:0007669"/>
    <property type="project" value="InterPro"/>
</dbReference>